<feature type="region of interest" description="Disordered" evidence="15">
    <location>
        <begin position="1843"/>
        <end position="1903"/>
    </location>
</feature>
<feature type="compositionally biased region" description="Basic and acidic residues" evidence="15">
    <location>
        <begin position="498"/>
        <end position="549"/>
    </location>
</feature>
<reference evidence="18" key="1">
    <citation type="journal article" date="2017" name="bioRxiv">
        <title>Comparative analysis of the genomes of Stylophora pistillata and Acropora digitifera provides evidence for extensive differences between species of corals.</title>
        <authorList>
            <person name="Voolstra C.R."/>
            <person name="Li Y."/>
            <person name="Liew Y.J."/>
            <person name="Baumgarten S."/>
            <person name="Zoccola D."/>
            <person name="Flot J.-F."/>
            <person name="Tambutte S."/>
            <person name="Allemand D."/>
            <person name="Aranda M."/>
        </authorList>
    </citation>
    <scope>NUCLEOTIDE SEQUENCE [LARGE SCALE GENOMIC DNA]</scope>
</reference>
<feature type="compositionally biased region" description="Basic and acidic residues" evidence="15">
    <location>
        <begin position="257"/>
        <end position="266"/>
    </location>
</feature>
<feature type="compositionally biased region" description="Basic and acidic residues" evidence="15">
    <location>
        <begin position="561"/>
        <end position="604"/>
    </location>
</feature>
<feature type="domain" description="EML-like first beta-propeller" evidence="16">
    <location>
        <begin position="724"/>
        <end position="936"/>
    </location>
</feature>
<evidence type="ECO:0000256" key="2">
    <source>
        <dbReference type="ARBA" id="ARBA00022490"/>
    </source>
</evidence>
<feature type="compositionally biased region" description="Gly residues" evidence="15">
    <location>
        <begin position="1611"/>
        <end position="1621"/>
    </location>
</feature>
<dbReference type="Proteomes" id="UP000225706">
    <property type="component" value="Unassembled WGS sequence"/>
</dbReference>
<evidence type="ECO:0000256" key="15">
    <source>
        <dbReference type="SAM" id="MobiDB-lite"/>
    </source>
</evidence>
<evidence type="ECO:0000256" key="13">
    <source>
        <dbReference type="PROSITE-ProRule" id="PRU00221"/>
    </source>
</evidence>
<feature type="coiled-coil region" evidence="14">
    <location>
        <begin position="2205"/>
        <end position="2318"/>
    </location>
</feature>
<feature type="region of interest" description="Disordered" evidence="15">
    <location>
        <begin position="1611"/>
        <end position="1670"/>
    </location>
</feature>
<dbReference type="Gene3D" id="2.130.10.10">
    <property type="entry name" value="YVTN repeat-like/Quinoprotein amine dehydrogenase"/>
    <property type="match status" value="3"/>
</dbReference>
<dbReference type="Pfam" id="PF00400">
    <property type="entry name" value="WD40"/>
    <property type="match status" value="2"/>
</dbReference>
<proteinExistence type="inferred from homology"/>
<accession>A0A2B4STS9</accession>
<keyword evidence="3 13" id="KW-0853">WD repeat</keyword>
<gene>
    <name evidence="17" type="primary">Wdr65</name>
    <name evidence="17" type="ORF">AWC38_SpisGene2677</name>
</gene>
<feature type="coiled-coil region" evidence="14">
    <location>
        <begin position="2362"/>
        <end position="2389"/>
    </location>
</feature>
<evidence type="ECO:0000256" key="14">
    <source>
        <dbReference type="SAM" id="Coils"/>
    </source>
</evidence>
<feature type="compositionally biased region" description="Acidic residues" evidence="15">
    <location>
        <begin position="1252"/>
        <end position="1278"/>
    </location>
</feature>
<feature type="compositionally biased region" description="Basic and acidic residues" evidence="15">
    <location>
        <begin position="421"/>
        <end position="434"/>
    </location>
</feature>
<evidence type="ECO:0000256" key="10">
    <source>
        <dbReference type="ARBA" id="ARBA00055223"/>
    </source>
</evidence>
<dbReference type="InterPro" id="IPR015943">
    <property type="entry name" value="WD40/YVTN_repeat-like_dom_sf"/>
</dbReference>
<feature type="compositionally biased region" description="Polar residues" evidence="15">
    <location>
        <begin position="435"/>
        <end position="444"/>
    </location>
</feature>
<feature type="compositionally biased region" description="Basic and acidic residues" evidence="15">
    <location>
        <begin position="1221"/>
        <end position="1251"/>
    </location>
</feature>
<evidence type="ECO:0000256" key="8">
    <source>
        <dbReference type="ARBA" id="ARBA00023212"/>
    </source>
</evidence>
<keyword evidence="8" id="KW-0206">Cytoskeleton</keyword>
<feature type="compositionally biased region" description="Pro residues" evidence="15">
    <location>
        <begin position="2396"/>
        <end position="2411"/>
    </location>
</feature>
<dbReference type="STRING" id="50429.A0A2B4STS9"/>
<dbReference type="PANTHER" id="PTHR14885">
    <property type="entry name" value="CILIA- AND FLAGELLA-ASSOCIATED PROTEIN 43-RELATED"/>
    <property type="match status" value="1"/>
</dbReference>
<feature type="compositionally biased region" description="Basic and acidic residues" evidence="15">
    <location>
        <begin position="135"/>
        <end position="175"/>
    </location>
</feature>
<evidence type="ECO:0000256" key="5">
    <source>
        <dbReference type="ARBA" id="ARBA00022846"/>
    </source>
</evidence>
<feature type="compositionally biased region" description="Polar residues" evidence="15">
    <location>
        <begin position="1624"/>
        <end position="1633"/>
    </location>
</feature>
<evidence type="ECO:0000256" key="4">
    <source>
        <dbReference type="ARBA" id="ARBA00022737"/>
    </source>
</evidence>
<comment type="similarity">
    <text evidence="11">Belongs to the CFAP44 family.</text>
</comment>
<feature type="region of interest" description="Disordered" evidence="15">
    <location>
        <begin position="2390"/>
        <end position="2411"/>
    </location>
</feature>
<feature type="region of interest" description="Disordered" evidence="15">
    <location>
        <begin position="1"/>
        <end position="639"/>
    </location>
</feature>
<dbReference type="InterPro" id="IPR055439">
    <property type="entry name" value="Beta-prop_EML_1st"/>
</dbReference>
<feature type="repeat" description="WD" evidence="13">
    <location>
        <begin position="1004"/>
        <end position="1036"/>
    </location>
</feature>
<evidence type="ECO:0000313" key="17">
    <source>
        <dbReference type="EMBL" id="PFX32473.1"/>
    </source>
</evidence>
<dbReference type="PANTHER" id="PTHR14885:SF3">
    <property type="entry name" value="CILIA- AND FLAGELLA-ASSOCIATED PROTEIN 44"/>
    <property type="match status" value="1"/>
</dbReference>
<evidence type="ECO:0000256" key="3">
    <source>
        <dbReference type="ARBA" id="ARBA00022574"/>
    </source>
</evidence>
<evidence type="ECO:0000256" key="1">
    <source>
        <dbReference type="ARBA" id="ARBA00004611"/>
    </source>
</evidence>
<feature type="region of interest" description="Disordered" evidence="15">
    <location>
        <begin position="1317"/>
        <end position="1342"/>
    </location>
</feature>
<dbReference type="GO" id="GO:0060285">
    <property type="term" value="P:cilium-dependent cell motility"/>
    <property type="evidence" value="ECO:0007669"/>
    <property type="project" value="UniProtKB-ARBA"/>
</dbReference>
<sequence length="2411" mass="269978">MSDNPEDTDSRAEEKEDGTKSRTLKDATHILKAEALRRYQLGNTEYDSEGAKTDDGREGSSSDKNVGETEKNGELLDSKNPDSASKGTDDDLNVTDRNGDSANDEESRQDGSFGKDSAKPKEGNALEDSVYGDSNKSDKENVQRSDISEKEGGRPGSDVKDQDTDKGTDSVREGETANEISSSKPQSEDTPRVSNSQDKPAHVRGSRPSSASSRPVSSKARPTSESEGSKKGEEGYRKPSSRPESRDGNRSRPGSGVDKRAKKEEQTQQQASGRGGSGTGRRSRPQSGDKGGAAGKVIQDGYTIESPGDTIAKKDGDLTGDGIIQTTDDISQSKTSKGEIKESVTATGNAALAANINEGVSPTEGKDLTKQEQGHHSDKSVSKNVVSDNNTEKISVENNSKSKQTGADDKSSDDVSPPMSEEAKSKDHVDESKQSPDSLFNNKQDPAVAEGNNKEKEGEHSKESKGEKERAEHFDGGGNADVKSSGREESSEALQSKDGSKDSQEQSVTTDKDESSAEPGEGKKEQDGHAGKSESAEVESEKAMEKADQEGGDQGDTEGSSDTKVKEEGKEGDASVDKIDETKNNEEKKKKKKAEEEGVEKQESLEEDGEEKADGTVKTDGEALQPGEPKQTAPGDAEEEAKRILPDDFYYDFDELVSKAFSTEGIPPGLLSFYHSFGFECTKRSNLHVLDENCVLFSAGNSVEILNMETQEQTHIRTTGGGGIGAVAVHPSRKYFAVAEKGVKPNINIFEYPSLKLHRILCDGTEEGYAHLDFSPKGDKLASVGSAPDYMLTVWDWRNEQVILRSKAFSQDIYKVAFSPEDEGHLCTSGSGHIRFWTMANTFTGLKLQGQIGKFGAKEISDIEGFVELPDGKVLSGSEWGNMLLWDGGLIKVEISKKGRKPCHVGMIEQFFMDEGELMTIGADGFVKVWDFESIDNADTTEEGQLFEMDPMYELKVGTDVKLLSMVKAVNTEAPIWYAQDAAGGIWKLDLSFTHTSHAPERMFSYHAGPITGLETSPVAHFVATIGVDHTVRVYDYLSKTPMCQAKYNSGGSSLLWPPKVVDTKGTKLLAGFADGVVRLLALNKVDPSQLRSKKSKQKYELNLEQVFKPHTKTVTVLTIDEQGEILATGSDDCTVFFFTVGETYKPIGFIETASPVASMEWSHKAKAPKSVLISCKDGTVLHVEAPDPGKYDTSKTFHLPLKNLKTKEYHFKSVKDKLRKAEQEAQKAKEEEEKRKKKEAEQARRRARGLEEEEEQQQEEKEEEQEEEQKEGEENEEEQHKEPGEIIKGFYHGKTEQFWISMGGWDAGYMYQCEFDDGKKPPPAEGQEDTRDEPVKSIPVHNSNDTPIRSVCFSHSGKFLLFGMDDGVLRIHPLDGSNDLEDFSTFWALNVHDNHHGGIRHIKTSFDDKYVFTAGMDGNFFVFRFMDKAVEGLKVSHKVSIPSAKKLIGEEGEEIVKKVDDIDDPSHYSIELEKQKAEHDRLVKLAEEKKQNIRRKVGNLRRAFKELMTRNQKLPPHVQLTTDEFEIDPDLVKEQKIEVDKKIELVRKEMAWEAEKKSIGLKKLQKRFKDEVECDRIVLRAFLTPHLVTAFRAAKPDYLHQLLQEAVGTGGGEGTDGGASGRKTFTSASQKAAQMKRRTTQEKISVNQQQQQQQAPTTQGQLGSKVANALAKAEARRQKRLARQAEWDELYRGKPDEGYEDPKDLAAIKEARENMGDYKLKTAKDYVVPESQRVNAEKKRIQLLKLLDQIHHYKFEFNHSFLALRDKKIKIIKELKEVVAELEEVQRKIDPHSRRTIPKIPEMMPDECPEKRLEYTREQLLEFKKQLDEKVHRGDQVGEFGGFGGFGGGATEPSKLAPTSKPGTQQRERSISSVSVHSGRPKSSLSTLTDKGTPDPTLEDIREDPSLLEQEMQYEEQIRLQYEQDVLIDKITSTLEKFDADLRYLRHDKTHLEVAVKCADLRQVTLFEEFMLLKEFEKRENSFANKVNTKLSEKEEMQEKVEDCQLKLDSKKQDIEKLQEQEKALYNTFSAALGENNKFESFLTRVFKKKIKRAKKKTQAQEGSDEESEDEESDEDLSSSDEEDSDAEELDDSVCPPGCDQALFDQVCQLRERRLVLEEELAEEKKTSETLKKESDALIKKAKIIDGALKTAEADLEAFQREKQQKLNELDVVVVLRFHQIQYTINSVLPQDLSQCLVFNSPGLVRLQHRIKELEKEKAEQKRLYREHRQTHVQLIRDKKVQEARIGELEEKVRSMLMLKFGRLVDLEKLESVTVNRTVEELKEKLRQQESKSAAEIAKWNSKIDSFKGKVTQLTRENTQRLDTFTVLLQEKKELEQMLNSRQKSLGTEFTESRKADIRERQRLVQLVQLQAQEIDALKDEITLLSRKGGHILPPAQPPLPPGQTPIPNQ</sequence>
<keyword evidence="4" id="KW-0677">Repeat</keyword>
<keyword evidence="18" id="KW-1185">Reference proteome</keyword>
<feature type="compositionally biased region" description="Polar residues" evidence="15">
    <location>
        <begin position="1862"/>
        <end position="1891"/>
    </location>
</feature>
<feature type="compositionally biased region" description="Acidic residues" evidence="15">
    <location>
        <begin position="2064"/>
        <end position="2093"/>
    </location>
</feature>
<keyword evidence="2" id="KW-0963">Cytoplasm</keyword>
<feature type="coiled-coil region" evidence="14">
    <location>
        <begin position="2115"/>
        <end position="2170"/>
    </location>
</feature>
<comment type="caution">
    <text evidence="17">The sequence shown here is derived from an EMBL/GenBank/DDBJ whole genome shotgun (WGS) entry which is preliminary data.</text>
</comment>
<dbReference type="SMART" id="SM00320">
    <property type="entry name" value="WD40"/>
    <property type="match status" value="8"/>
</dbReference>
<comment type="subcellular location">
    <subcellularLocation>
        <location evidence="1">Cytoplasm</location>
        <location evidence="1">Cytoskeleton</location>
        <location evidence="1">Flagellum axoneme</location>
    </subcellularLocation>
</comment>
<feature type="compositionally biased region" description="Polar residues" evidence="15">
    <location>
        <begin position="324"/>
        <end position="335"/>
    </location>
</feature>
<evidence type="ECO:0000313" key="18">
    <source>
        <dbReference type="Proteomes" id="UP000225706"/>
    </source>
</evidence>
<evidence type="ECO:0000256" key="6">
    <source>
        <dbReference type="ARBA" id="ARBA00023054"/>
    </source>
</evidence>
<feature type="compositionally biased region" description="Basic and acidic residues" evidence="15">
    <location>
        <begin position="364"/>
        <end position="381"/>
    </location>
</feature>
<evidence type="ECO:0000256" key="7">
    <source>
        <dbReference type="ARBA" id="ARBA00023069"/>
    </source>
</evidence>
<keyword evidence="9" id="KW-0966">Cell projection</keyword>
<evidence type="ECO:0000256" key="11">
    <source>
        <dbReference type="ARBA" id="ARBA00060934"/>
    </source>
</evidence>
<keyword evidence="6 14" id="KW-0175">Coiled coil</keyword>
<feature type="compositionally biased region" description="Polar residues" evidence="15">
    <location>
        <begin position="396"/>
        <end position="405"/>
    </location>
</feature>
<feature type="region of interest" description="Disordered" evidence="15">
    <location>
        <begin position="1221"/>
        <end position="1287"/>
    </location>
</feature>
<dbReference type="InterPro" id="IPR001680">
    <property type="entry name" value="WD40_rpt"/>
</dbReference>
<feature type="compositionally biased region" description="Low complexity" evidence="15">
    <location>
        <begin position="206"/>
        <end position="221"/>
    </location>
</feature>
<feature type="compositionally biased region" description="Basic and acidic residues" evidence="15">
    <location>
        <begin position="222"/>
        <end position="250"/>
    </location>
</feature>
<feature type="compositionally biased region" description="Basic and acidic residues" evidence="15">
    <location>
        <begin position="452"/>
        <end position="475"/>
    </location>
</feature>
<keyword evidence="7" id="KW-0969">Cilium</keyword>
<feature type="compositionally biased region" description="Basic and acidic residues" evidence="15">
    <location>
        <begin position="612"/>
        <end position="621"/>
    </location>
</feature>
<dbReference type="InterPro" id="IPR036322">
    <property type="entry name" value="WD40_repeat_dom_sf"/>
</dbReference>
<feature type="compositionally biased region" description="Basic and acidic residues" evidence="15">
    <location>
        <begin position="49"/>
        <end position="80"/>
    </location>
</feature>
<keyword evidence="5" id="KW-0282">Flagellum</keyword>
<dbReference type="Pfam" id="PF25828">
    <property type="entry name" value="CC_Cfap43"/>
    <property type="match status" value="1"/>
</dbReference>
<evidence type="ECO:0000256" key="12">
    <source>
        <dbReference type="ARBA" id="ARBA00074727"/>
    </source>
</evidence>
<name>A0A2B4STS9_STYPI</name>
<evidence type="ECO:0000256" key="9">
    <source>
        <dbReference type="ARBA" id="ARBA00023273"/>
    </source>
</evidence>
<dbReference type="PROSITE" id="PS50082">
    <property type="entry name" value="WD_REPEATS_2"/>
    <property type="match status" value="1"/>
</dbReference>
<feature type="compositionally biased region" description="Basic and acidic residues" evidence="15">
    <location>
        <begin position="1317"/>
        <end position="1336"/>
    </location>
</feature>
<feature type="compositionally biased region" description="Basic and acidic residues" evidence="15">
    <location>
        <begin position="8"/>
        <end position="37"/>
    </location>
</feature>
<feature type="region of interest" description="Disordered" evidence="15">
    <location>
        <begin position="2058"/>
        <end position="2099"/>
    </location>
</feature>
<organism evidence="17 18">
    <name type="scientific">Stylophora pistillata</name>
    <name type="common">Smooth cauliflower coral</name>
    <dbReference type="NCBI Taxonomy" id="50429"/>
    <lineage>
        <taxon>Eukaryota</taxon>
        <taxon>Metazoa</taxon>
        <taxon>Cnidaria</taxon>
        <taxon>Anthozoa</taxon>
        <taxon>Hexacorallia</taxon>
        <taxon>Scleractinia</taxon>
        <taxon>Astrocoeniina</taxon>
        <taxon>Pocilloporidae</taxon>
        <taxon>Stylophora</taxon>
    </lineage>
</organism>
<dbReference type="OrthoDB" id="1935234at2759"/>
<dbReference type="GO" id="GO:0003341">
    <property type="term" value="P:cilium movement"/>
    <property type="evidence" value="ECO:0007669"/>
    <property type="project" value="UniProtKB-ARBA"/>
</dbReference>
<protein>
    <recommendedName>
        <fullName evidence="12">Cilia- and flagella-associated protein 44</fullName>
    </recommendedName>
</protein>
<feature type="coiled-coil region" evidence="14">
    <location>
        <begin position="1470"/>
        <end position="1511"/>
    </location>
</feature>
<dbReference type="FunFam" id="2.130.10.10:FF:000401">
    <property type="entry name" value="Cilia- and flagella-associated protein 44"/>
    <property type="match status" value="1"/>
</dbReference>
<dbReference type="SUPFAM" id="SSF50978">
    <property type="entry name" value="WD40 repeat-like"/>
    <property type="match status" value="1"/>
</dbReference>
<comment type="function">
    <text evidence="10">Flagellar protein involved in sperm flagellum axoneme organization and function.</text>
</comment>
<evidence type="ECO:0000259" key="16">
    <source>
        <dbReference type="Pfam" id="PF23409"/>
    </source>
</evidence>
<dbReference type="Pfam" id="PF23409">
    <property type="entry name" value="Beta-prop_EML"/>
    <property type="match status" value="1"/>
</dbReference>
<feature type="coiled-coil region" evidence="14">
    <location>
        <begin position="1988"/>
        <end position="2029"/>
    </location>
</feature>
<dbReference type="EMBL" id="LSMT01000022">
    <property type="protein sequence ID" value="PFX32473.1"/>
    <property type="molecule type" value="Genomic_DNA"/>
</dbReference>